<accession>A0A558R703</accession>
<protein>
    <submittedName>
        <fullName evidence="2">Uncharacterized protein</fullName>
    </submittedName>
</protein>
<dbReference type="RefSeq" id="WP_145149763.1">
    <property type="nucleotide sequence ID" value="NZ_VNIM01000023.1"/>
</dbReference>
<dbReference type="EMBL" id="VNIM01000023">
    <property type="protein sequence ID" value="TVV75165.1"/>
    <property type="molecule type" value="Genomic_DNA"/>
</dbReference>
<comment type="caution">
    <text evidence="2">The sequence shown here is derived from an EMBL/GenBank/DDBJ whole genome shotgun (WGS) entry which is preliminary data.</text>
</comment>
<proteinExistence type="predicted"/>
<dbReference type="Proteomes" id="UP000318681">
    <property type="component" value="Unassembled WGS sequence"/>
</dbReference>
<feature type="region of interest" description="Disordered" evidence="1">
    <location>
        <begin position="1"/>
        <end position="63"/>
    </location>
</feature>
<sequence length="63" mass="6513">MTTQPGGDTDQEAELGRTTPLTPEEAARRKARQLATDDGDASHQGGAGAQGGQVDFGLPKNFS</sequence>
<organism evidence="2 3">
    <name type="scientific">Alterirhizorhabdus solaris</name>
    <dbReference type="NCBI Taxonomy" id="2529389"/>
    <lineage>
        <taxon>Bacteria</taxon>
        <taxon>Pseudomonadati</taxon>
        <taxon>Pseudomonadota</taxon>
        <taxon>Alphaproteobacteria</taxon>
        <taxon>Sphingomonadales</taxon>
        <taxon>Rhizorhabdaceae</taxon>
        <taxon>Alterirhizorhabdus</taxon>
    </lineage>
</organism>
<evidence type="ECO:0000313" key="3">
    <source>
        <dbReference type="Proteomes" id="UP000318681"/>
    </source>
</evidence>
<reference evidence="2 3" key="1">
    <citation type="submission" date="2019-07" db="EMBL/GenBank/DDBJ databases">
        <title>Sphingomonas solaris sp. nov., isolated from a solar panel from Boston, Massachusetts.</title>
        <authorList>
            <person name="Tanner K."/>
            <person name="Pascual J."/>
            <person name="Mancuso C."/>
            <person name="Pereto J."/>
            <person name="Khalil A."/>
            <person name="Vilanova C."/>
        </authorList>
    </citation>
    <scope>NUCLEOTIDE SEQUENCE [LARGE SCALE GENOMIC DNA]</scope>
    <source>
        <strain evidence="2 3">R4DWN</strain>
    </source>
</reference>
<evidence type="ECO:0000256" key="1">
    <source>
        <dbReference type="SAM" id="MobiDB-lite"/>
    </source>
</evidence>
<evidence type="ECO:0000313" key="2">
    <source>
        <dbReference type="EMBL" id="TVV75165.1"/>
    </source>
</evidence>
<name>A0A558R703_9SPHN</name>
<gene>
    <name evidence="2" type="ORF">FOY91_07715</name>
</gene>
<dbReference type="AlphaFoldDB" id="A0A558R703"/>
<keyword evidence="3" id="KW-1185">Reference proteome</keyword>